<dbReference type="EMBL" id="JASSZA010000008">
    <property type="protein sequence ID" value="KAK2103150.1"/>
    <property type="molecule type" value="Genomic_DNA"/>
</dbReference>
<keyword evidence="1" id="KW-0175">Coiled coil</keyword>
<sequence>MDAIKKKMQMLKLDKENALDRAEQAEADKKAAEDRSKQPRAPGPQPGTPARIPHPEDSGSHYPTPTTTQGGQGARVPSQGRWVCGGQEEVTSGPLHSNSAAPRARGAPANPTPVCCVCLTPGPCRPPAPARRCPQLEEDIAAKEKLLRVSEDERDRVLEELHKAEDSLLAAEEAAAKLEDELVSLQKKLKGTEDELDKYSEALKDAQEKLELAEKKATDVFTS</sequence>
<protein>
    <recommendedName>
        <fullName evidence="5">Tropomyosin alpha-1 chain</fullName>
    </recommendedName>
</protein>
<feature type="compositionally biased region" description="Basic and acidic residues" evidence="2">
    <location>
        <begin position="12"/>
        <end position="37"/>
    </location>
</feature>
<feature type="compositionally biased region" description="Low complexity" evidence="2">
    <location>
        <begin position="97"/>
        <end position="109"/>
    </location>
</feature>
<dbReference type="PANTHER" id="PTHR19269">
    <property type="entry name" value="TROPOMYOSIN"/>
    <property type="match status" value="1"/>
</dbReference>
<accession>A0ABQ9V201</accession>
<name>A0ABQ9V201_SAGOE</name>
<reference evidence="3 4" key="1">
    <citation type="submission" date="2023-05" db="EMBL/GenBank/DDBJ databases">
        <title>B98-5 Cell Line De Novo Hybrid Assembly: An Optical Mapping Approach.</title>
        <authorList>
            <person name="Kananen K."/>
            <person name="Auerbach J.A."/>
            <person name="Kautto E."/>
            <person name="Blachly J.S."/>
        </authorList>
    </citation>
    <scope>NUCLEOTIDE SEQUENCE [LARGE SCALE GENOMIC DNA]</scope>
    <source>
        <strain evidence="3">B95-8</strain>
        <tissue evidence="3">Cell line</tissue>
    </source>
</reference>
<keyword evidence="4" id="KW-1185">Reference proteome</keyword>
<evidence type="ECO:0008006" key="5">
    <source>
        <dbReference type="Google" id="ProtNLM"/>
    </source>
</evidence>
<gene>
    <name evidence="3" type="ORF">P7K49_017006</name>
</gene>
<evidence type="ECO:0000256" key="2">
    <source>
        <dbReference type="SAM" id="MobiDB-lite"/>
    </source>
</evidence>
<dbReference type="Gene3D" id="1.20.5.340">
    <property type="match status" value="1"/>
</dbReference>
<comment type="caution">
    <text evidence="3">The sequence shown here is derived from an EMBL/GenBank/DDBJ whole genome shotgun (WGS) entry which is preliminary data.</text>
</comment>
<proteinExistence type="predicted"/>
<dbReference type="Proteomes" id="UP001266305">
    <property type="component" value="Unassembled WGS sequence"/>
</dbReference>
<evidence type="ECO:0000256" key="1">
    <source>
        <dbReference type="SAM" id="Coils"/>
    </source>
</evidence>
<organism evidence="3 4">
    <name type="scientific">Saguinus oedipus</name>
    <name type="common">Cotton-top tamarin</name>
    <name type="synonym">Oedipomidas oedipus</name>
    <dbReference type="NCBI Taxonomy" id="9490"/>
    <lineage>
        <taxon>Eukaryota</taxon>
        <taxon>Metazoa</taxon>
        <taxon>Chordata</taxon>
        <taxon>Craniata</taxon>
        <taxon>Vertebrata</taxon>
        <taxon>Euteleostomi</taxon>
        <taxon>Mammalia</taxon>
        <taxon>Eutheria</taxon>
        <taxon>Euarchontoglires</taxon>
        <taxon>Primates</taxon>
        <taxon>Haplorrhini</taxon>
        <taxon>Platyrrhini</taxon>
        <taxon>Cebidae</taxon>
        <taxon>Callitrichinae</taxon>
        <taxon>Saguinus</taxon>
    </lineage>
</organism>
<feature type="coiled-coil region" evidence="1">
    <location>
        <begin position="133"/>
        <end position="216"/>
    </location>
</feature>
<evidence type="ECO:0000313" key="4">
    <source>
        <dbReference type="Proteomes" id="UP001266305"/>
    </source>
</evidence>
<feature type="region of interest" description="Disordered" evidence="2">
    <location>
        <begin position="1"/>
        <end position="109"/>
    </location>
</feature>
<dbReference type="SUPFAM" id="SSF57997">
    <property type="entry name" value="Tropomyosin"/>
    <property type="match status" value="2"/>
</dbReference>
<evidence type="ECO:0000313" key="3">
    <source>
        <dbReference type="EMBL" id="KAK2103150.1"/>
    </source>
</evidence>
<dbReference type="Gene3D" id="1.20.5.1160">
    <property type="entry name" value="Vasodilator-stimulated phosphoprotein"/>
    <property type="match status" value="1"/>
</dbReference>